<proteinExistence type="predicted"/>
<name>A0A0E9VV72_ANGAN</name>
<accession>A0A0E9VV72</accession>
<evidence type="ECO:0000313" key="1">
    <source>
        <dbReference type="EMBL" id="JAH82039.1"/>
    </source>
</evidence>
<dbReference type="EMBL" id="GBXM01026538">
    <property type="protein sequence ID" value="JAH82039.1"/>
    <property type="molecule type" value="Transcribed_RNA"/>
</dbReference>
<dbReference type="AlphaFoldDB" id="A0A0E9VV72"/>
<protein>
    <submittedName>
        <fullName evidence="1">Uncharacterized protein</fullName>
    </submittedName>
</protein>
<reference evidence="1" key="2">
    <citation type="journal article" date="2015" name="Fish Shellfish Immunol.">
        <title>Early steps in the European eel (Anguilla anguilla)-Vibrio vulnificus interaction in the gills: Role of the RtxA13 toxin.</title>
        <authorList>
            <person name="Callol A."/>
            <person name="Pajuelo D."/>
            <person name="Ebbesson L."/>
            <person name="Teles M."/>
            <person name="MacKenzie S."/>
            <person name="Amaro C."/>
        </authorList>
    </citation>
    <scope>NUCLEOTIDE SEQUENCE</scope>
</reference>
<sequence>MLPPLLTANKQDNYMLGNQNGRYFSLVDRPLH</sequence>
<reference evidence="1" key="1">
    <citation type="submission" date="2014-11" db="EMBL/GenBank/DDBJ databases">
        <authorList>
            <person name="Amaro Gonzalez C."/>
        </authorList>
    </citation>
    <scope>NUCLEOTIDE SEQUENCE</scope>
</reference>
<organism evidence="1">
    <name type="scientific">Anguilla anguilla</name>
    <name type="common">European freshwater eel</name>
    <name type="synonym">Muraena anguilla</name>
    <dbReference type="NCBI Taxonomy" id="7936"/>
    <lineage>
        <taxon>Eukaryota</taxon>
        <taxon>Metazoa</taxon>
        <taxon>Chordata</taxon>
        <taxon>Craniata</taxon>
        <taxon>Vertebrata</taxon>
        <taxon>Euteleostomi</taxon>
        <taxon>Actinopterygii</taxon>
        <taxon>Neopterygii</taxon>
        <taxon>Teleostei</taxon>
        <taxon>Anguilliformes</taxon>
        <taxon>Anguillidae</taxon>
        <taxon>Anguilla</taxon>
    </lineage>
</organism>